<accession>A0A5C1AGC5</accession>
<organism evidence="3 4">
    <name type="scientific">Limnoglobus roseus</name>
    <dbReference type="NCBI Taxonomy" id="2598579"/>
    <lineage>
        <taxon>Bacteria</taxon>
        <taxon>Pseudomonadati</taxon>
        <taxon>Planctomycetota</taxon>
        <taxon>Planctomycetia</taxon>
        <taxon>Gemmatales</taxon>
        <taxon>Gemmataceae</taxon>
        <taxon>Limnoglobus</taxon>
    </lineage>
</organism>
<dbReference type="InterPro" id="IPR013022">
    <property type="entry name" value="Xyl_isomerase-like_TIM-brl"/>
</dbReference>
<sequence>MKSAVTISLVSEARGGPFVFHDDLPAACRTAKELGFDAVELFAPGPNAVAVSDLKAVLGDNGLSLAAVGTGAGWVKHKLTLTNADAGGRRKAMDFVKSMIDFGANFNAPAIIGSMQGRWGDGTDKATATGHLAESLAELGGHAAALIYEPLNRYETNFATRLEEGVELLKRVGRENVKLLADLFHMNIEEVNLADALKATGRHVGHVHLADSNRRPAGSGHTDFAPIAAALKEIGYAGYVSAEAFPYPDSKAAAKATIQAFRKHFA</sequence>
<evidence type="ECO:0000313" key="3">
    <source>
        <dbReference type="EMBL" id="QEL17293.1"/>
    </source>
</evidence>
<reference evidence="4" key="1">
    <citation type="submission" date="2019-08" db="EMBL/GenBank/DDBJ databases">
        <title>Limnoglobus roseus gen. nov., sp. nov., a novel freshwater planctomycete with a giant genome from the family Gemmataceae.</title>
        <authorList>
            <person name="Kulichevskaya I.S."/>
            <person name="Naumoff D.G."/>
            <person name="Miroshnikov K."/>
            <person name="Ivanova A."/>
            <person name="Philippov D.A."/>
            <person name="Hakobyan A."/>
            <person name="Rijpstra I.C."/>
            <person name="Sinninghe Damste J.S."/>
            <person name="Liesack W."/>
            <person name="Dedysh S.N."/>
        </authorList>
    </citation>
    <scope>NUCLEOTIDE SEQUENCE [LARGE SCALE GENOMIC DNA]</scope>
    <source>
        <strain evidence="4">PX52</strain>
    </source>
</reference>
<evidence type="ECO:0000313" key="4">
    <source>
        <dbReference type="Proteomes" id="UP000324974"/>
    </source>
</evidence>
<dbReference type="GO" id="GO:0016853">
    <property type="term" value="F:isomerase activity"/>
    <property type="evidence" value="ECO:0007669"/>
    <property type="project" value="UniProtKB-KW"/>
</dbReference>
<keyword evidence="4" id="KW-1185">Reference proteome</keyword>
<dbReference type="OrthoDB" id="9814946at2"/>
<evidence type="ECO:0000259" key="2">
    <source>
        <dbReference type="Pfam" id="PF01261"/>
    </source>
</evidence>
<feature type="domain" description="Xylose isomerase-like TIM barrel" evidence="2">
    <location>
        <begin position="29"/>
        <end position="263"/>
    </location>
</feature>
<evidence type="ECO:0000256" key="1">
    <source>
        <dbReference type="ARBA" id="ARBA00023235"/>
    </source>
</evidence>
<proteinExistence type="predicted"/>
<dbReference type="PANTHER" id="PTHR43489:SF7">
    <property type="entry name" value="3-DEHYDRO-D-GULOSIDE 4-EPIMERASE-RELATED"/>
    <property type="match status" value="1"/>
</dbReference>
<dbReference type="Pfam" id="PF01261">
    <property type="entry name" value="AP_endonuc_2"/>
    <property type="match status" value="1"/>
</dbReference>
<dbReference type="InterPro" id="IPR050417">
    <property type="entry name" value="Sugar_Epim/Isomerase"/>
</dbReference>
<gene>
    <name evidence="3" type="ORF">PX52LOC_04276</name>
</gene>
<dbReference type="Proteomes" id="UP000324974">
    <property type="component" value="Chromosome"/>
</dbReference>
<dbReference type="KEGG" id="lrs:PX52LOC_04276"/>
<dbReference type="AlphaFoldDB" id="A0A5C1AGC5"/>
<protein>
    <submittedName>
        <fullName evidence="3">Sugar phosphate isomerase/epimerase</fullName>
    </submittedName>
</protein>
<keyword evidence="1 3" id="KW-0413">Isomerase</keyword>
<dbReference type="PANTHER" id="PTHR43489">
    <property type="entry name" value="ISOMERASE"/>
    <property type="match status" value="1"/>
</dbReference>
<dbReference type="SUPFAM" id="SSF51658">
    <property type="entry name" value="Xylose isomerase-like"/>
    <property type="match status" value="1"/>
</dbReference>
<name>A0A5C1AGC5_9BACT</name>
<dbReference type="InterPro" id="IPR036237">
    <property type="entry name" value="Xyl_isomerase-like_sf"/>
</dbReference>
<dbReference type="Gene3D" id="3.20.20.150">
    <property type="entry name" value="Divalent-metal-dependent TIM barrel enzymes"/>
    <property type="match status" value="1"/>
</dbReference>
<dbReference type="EMBL" id="CP042425">
    <property type="protein sequence ID" value="QEL17293.1"/>
    <property type="molecule type" value="Genomic_DNA"/>
</dbReference>
<dbReference type="RefSeq" id="WP_149111925.1">
    <property type="nucleotide sequence ID" value="NZ_CP042425.1"/>
</dbReference>